<keyword evidence="2" id="KW-0175">Coiled coil</keyword>
<dbReference type="GeneTree" id="ENSGT00940000159998"/>
<dbReference type="GO" id="GO:0005929">
    <property type="term" value="C:cilium"/>
    <property type="evidence" value="ECO:0007669"/>
    <property type="project" value="TreeGrafter"/>
</dbReference>
<dbReference type="OrthoDB" id="2150121at2759"/>
<reference evidence="4" key="1">
    <citation type="submission" date="2025-08" db="UniProtKB">
        <authorList>
            <consortium name="Ensembl"/>
        </authorList>
    </citation>
    <scope>IDENTIFICATION</scope>
</reference>
<dbReference type="AlphaFoldDB" id="A0A8C5F8Y1"/>
<organism evidence="4 5">
    <name type="scientific">Gadus morhua</name>
    <name type="common">Atlantic cod</name>
    <dbReference type="NCBI Taxonomy" id="8049"/>
    <lineage>
        <taxon>Eukaryota</taxon>
        <taxon>Metazoa</taxon>
        <taxon>Chordata</taxon>
        <taxon>Craniata</taxon>
        <taxon>Vertebrata</taxon>
        <taxon>Euteleostomi</taxon>
        <taxon>Actinopterygii</taxon>
        <taxon>Neopterygii</taxon>
        <taxon>Teleostei</taxon>
        <taxon>Neoteleostei</taxon>
        <taxon>Acanthomorphata</taxon>
        <taxon>Zeiogadaria</taxon>
        <taxon>Gadariae</taxon>
        <taxon>Gadiformes</taxon>
        <taxon>Gadoidei</taxon>
        <taxon>Gadidae</taxon>
        <taxon>Gadus</taxon>
    </lineage>
</organism>
<accession>A0A8C5F8Y1</accession>
<dbReference type="PANTHER" id="PTHR21501:SF4">
    <property type="entry name" value="PROTEIN FAM161B"/>
    <property type="match status" value="1"/>
</dbReference>
<evidence type="ECO:0000256" key="1">
    <source>
        <dbReference type="ARBA" id="ARBA00006663"/>
    </source>
</evidence>
<dbReference type="PANTHER" id="PTHR21501">
    <property type="entry name" value="PROTEIN FAM-161"/>
    <property type="match status" value="1"/>
</dbReference>
<dbReference type="Ensembl" id="ENSGMOT00000017717.2">
    <property type="protein sequence ID" value="ENSGMOP00000017288.2"/>
    <property type="gene ID" value="ENSGMOG00000016069.2"/>
</dbReference>
<name>A0A8C5F8Y1_GADMO</name>
<feature type="compositionally biased region" description="Polar residues" evidence="3">
    <location>
        <begin position="110"/>
        <end position="140"/>
    </location>
</feature>
<dbReference type="GeneID" id="115544544"/>
<protein>
    <submittedName>
        <fullName evidence="4">FAM161 centrosomal protein B</fullName>
    </submittedName>
</protein>
<feature type="region of interest" description="Disordered" evidence="3">
    <location>
        <begin position="247"/>
        <end position="300"/>
    </location>
</feature>
<evidence type="ECO:0000313" key="5">
    <source>
        <dbReference type="Proteomes" id="UP000694546"/>
    </source>
</evidence>
<dbReference type="InterPro" id="IPR019579">
    <property type="entry name" value="FAM161A/B"/>
</dbReference>
<evidence type="ECO:0000313" key="4">
    <source>
        <dbReference type="Ensembl" id="ENSGMOP00000017288.2"/>
    </source>
</evidence>
<feature type="region of interest" description="Disordered" evidence="3">
    <location>
        <begin position="455"/>
        <end position="476"/>
    </location>
</feature>
<gene>
    <name evidence="4" type="primary">FAM161B</name>
    <name evidence="4" type="synonym">fam161b</name>
</gene>
<feature type="region of interest" description="Disordered" evidence="3">
    <location>
        <begin position="62"/>
        <end position="140"/>
    </location>
</feature>
<feature type="compositionally biased region" description="Polar residues" evidence="3">
    <location>
        <begin position="275"/>
        <end position="294"/>
    </location>
</feature>
<dbReference type="RefSeq" id="XP_030213404.1">
    <property type="nucleotide sequence ID" value="XM_030357544.1"/>
</dbReference>
<dbReference type="OMA" id="KCQAMHK"/>
<feature type="compositionally biased region" description="Low complexity" evidence="3">
    <location>
        <begin position="82"/>
        <end position="95"/>
    </location>
</feature>
<evidence type="ECO:0000256" key="3">
    <source>
        <dbReference type="SAM" id="MobiDB-lite"/>
    </source>
</evidence>
<dbReference type="InterPro" id="IPR051655">
    <property type="entry name" value="FAM161"/>
</dbReference>
<evidence type="ECO:0000256" key="2">
    <source>
        <dbReference type="ARBA" id="ARBA00023054"/>
    </source>
</evidence>
<dbReference type="Pfam" id="PF10595">
    <property type="entry name" value="FAM161A_B"/>
    <property type="match status" value="2"/>
</dbReference>
<keyword evidence="5" id="KW-1185">Reference proteome</keyword>
<proteinExistence type="inferred from homology"/>
<reference evidence="4" key="2">
    <citation type="submission" date="2025-09" db="UniProtKB">
        <authorList>
            <consortium name="Ensembl"/>
        </authorList>
    </citation>
    <scope>IDENTIFICATION</scope>
</reference>
<dbReference type="GO" id="GO:0005856">
    <property type="term" value="C:cytoskeleton"/>
    <property type="evidence" value="ECO:0007669"/>
    <property type="project" value="UniProtKB-ARBA"/>
</dbReference>
<dbReference type="Proteomes" id="UP000694546">
    <property type="component" value="Chromosome 5"/>
</dbReference>
<dbReference type="GO" id="GO:0044782">
    <property type="term" value="P:cilium organization"/>
    <property type="evidence" value="ECO:0007669"/>
    <property type="project" value="TreeGrafter"/>
</dbReference>
<sequence length="530" mass="60094">MPNTNITTIKLEAMLVEGLKADQDFQQQLQALKEAHLKQLQETQRRQSEELAKRIHRDALLSTDKEDKSEEERNLNGIFRPSSLRRSSSTSVLASGKGTPPENQPLRRPTLSSPARVTFLTGTTPSRTRPTHQTSLSVTQSSYEHKELAWEAECQKKFRALPVPRHVTLPLYRQMTEQQETRRKQCLDQRKDFLLSSQKPFCFQGRERQRRKKMTAMLSQVALGQASDLQKLSASTAAAGTAASVKEAKQAGVSPPGTNEELGKKTNLGPHGGNIKNSTAPNKTRNAPTSSSKPRCSDQTKKQMLGFLDEKPSFQPRISQQVPDFSSRHKAFQAAVLRKAEMRDSTKCQPFHLRTSTLPMRQSAAKPANSQEPKVGCNLRKSKSFGCLTSLSTEILPTYISDATRKRGMAIRKTIEMNESKKGQSADWMRSFQMRSQAMQKTVTVRAKVIDPHSSLKDMSQEQLQRHREADQQRGKEYLKELRDMKERVSQRPYLFEQVKQKQAKAQVERTYRRKLQEAGLNERFVEASS</sequence>
<comment type="similarity">
    <text evidence="1">Belongs to the FAM161 family.</text>
</comment>
<feature type="compositionally biased region" description="Basic and acidic residues" evidence="3">
    <location>
        <begin position="62"/>
        <end position="74"/>
    </location>
</feature>